<dbReference type="Pfam" id="PF09456">
    <property type="entry name" value="RcsC"/>
    <property type="match status" value="1"/>
</dbReference>
<dbReference type="PANTHER" id="PTHR45339:SF1">
    <property type="entry name" value="HYBRID SIGNAL TRANSDUCTION HISTIDINE KINASE J"/>
    <property type="match status" value="1"/>
</dbReference>
<dbReference type="PANTHER" id="PTHR45339">
    <property type="entry name" value="HYBRID SIGNAL TRANSDUCTION HISTIDINE KINASE J"/>
    <property type="match status" value="1"/>
</dbReference>
<dbReference type="RefSeq" id="WP_153859692.1">
    <property type="nucleotide sequence ID" value="NZ_CP045913.1"/>
</dbReference>
<dbReference type="GO" id="GO:0005886">
    <property type="term" value="C:plasma membrane"/>
    <property type="evidence" value="ECO:0007669"/>
    <property type="project" value="UniProtKB-SubCell"/>
</dbReference>
<dbReference type="Gene3D" id="1.10.287.130">
    <property type="match status" value="1"/>
</dbReference>
<dbReference type="InterPro" id="IPR036097">
    <property type="entry name" value="HisK_dim/P_sf"/>
</dbReference>
<dbReference type="Pfam" id="PF02518">
    <property type="entry name" value="HATPase_c"/>
    <property type="match status" value="1"/>
</dbReference>
<dbReference type="GO" id="GO:0006355">
    <property type="term" value="P:regulation of DNA-templated transcription"/>
    <property type="evidence" value="ECO:0007669"/>
    <property type="project" value="InterPro"/>
</dbReference>
<comment type="PTM">
    <text evidence="8">Autophosphorylated. Activation probably requires a transfer of a phosphate group from a His in the transmitter domain to an Asp in the receiver domain.</text>
</comment>
<keyword evidence="3 8" id="KW-0808">Transferase</keyword>
<dbReference type="PRINTS" id="PR00344">
    <property type="entry name" value="BCTRLSENSOR"/>
</dbReference>
<evidence type="ECO:0000313" key="14">
    <source>
        <dbReference type="Proteomes" id="UP000381260"/>
    </source>
</evidence>
<dbReference type="CDD" id="cd00082">
    <property type="entry name" value="HisKA"/>
    <property type="match status" value="1"/>
</dbReference>
<dbReference type="AlphaFoldDB" id="A0A5Q2VEN4"/>
<keyword evidence="4 8" id="KW-0547">Nucleotide-binding</keyword>
<keyword evidence="2 8" id="KW-0597">Phosphoprotein</keyword>
<keyword evidence="8" id="KW-0472">Membrane</keyword>
<dbReference type="EMBL" id="CP045913">
    <property type="protein sequence ID" value="QGH62868.1"/>
    <property type="molecule type" value="Genomic_DNA"/>
</dbReference>
<comment type="subcellular location">
    <subcellularLocation>
        <location evidence="8">Cell inner membrane</location>
        <topology evidence="8">Multi-pass membrane protein</topology>
    </subcellularLocation>
</comment>
<evidence type="ECO:0000259" key="10">
    <source>
        <dbReference type="PROSITE" id="PS50109"/>
    </source>
</evidence>
<keyword evidence="8" id="KW-0997">Cell inner membrane</keyword>
<dbReference type="GO" id="GO:0005524">
    <property type="term" value="F:ATP binding"/>
    <property type="evidence" value="ECO:0007669"/>
    <property type="project" value="UniProtKB-UniRule"/>
</dbReference>
<dbReference type="InterPro" id="IPR005467">
    <property type="entry name" value="His_kinase_dom"/>
</dbReference>
<dbReference type="FunFam" id="3.40.50.2300:FF:000121">
    <property type="entry name" value="Sensor histidine kinase RcsC"/>
    <property type="match status" value="1"/>
</dbReference>
<keyword evidence="6 8" id="KW-0067">ATP-binding</keyword>
<dbReference type="Proteomes" id="UP000381260">
    <property type="component" value="Chromosome"/>
</dbReference>
<dbReference type="NCBIfam" id="NF008099">
    <property type="entry name" value="PRK10841.1"/>
    <property type="match status" value="1"/>
</dbReference>
<dbReference type="PROSITE" id="PS50110">
    <property type="entry name" value="RESPONSE_REGULATORY"/>
    <property type="match status" value="1"/>
</dbReference>
<dbReference type="CDD" id="cd17546">
    <property type="entry name" value="REC_hyHK_CKI1_RcsC-like"/>
    <property type="match status" value="1"/>
</dbReference>
<evidence type="ECO:0000256" key="3">
    <source>
        <dbReference type="ARBA" id="ARBA00022679"/>
    </source>
</evidence>
<evidence type="ECO:0000256" key="2">
    <source>
        <dbReference type="ARBA" id="ARBA00022553"/>
    </source>
</evidence>
<dbReference type="SUPFAM" id="SSF52172">
    <property type="entry name" value="CheY-like"/>
    <property type="match status" value="2"/>
</dbReference>
<evidence type="ECO:0000256" key="1">
    <source>
        <dbReference type="ARBA" id="ARBA00000085"/>
    </source>
</evidence>
<comment type="function">
    <text evidence="8">Component of the Rcs signaling system, which controls transcription of numerous genes. RcsC functions as a membrane-associated protein kinase that phosphorylates RcsD in response to environmental signals. The phosphoryl group is then transferred to the response regulator RcsB.</text>
</comment>
<feature type="domain" description="ABL" evidence="12">
    <location>
        <begin position="708"/>
        <end position="808"/>
    </location>
</feature>
<dbReference type="InterPro" id="IPR003594">
    <property type="entry name" value="HATPase_dom"/>
</dbReference>
<dbReference type="SMART" id="SM00448">
    <property type="entry name" value="REC"/>
    <property type="match status" value="1"/>
</dbReference>
<dbReference type="Gene3D" id="3.30.565.10">
    <property type="entry name" value="Histidine kinase-like ATPase, C-terminal domain"/>
    <property type="match status" value="1"/>
</dbReference>
<proteinExistence type="inferred from homology"/>
<evidence type="ECO:0000256" key="4">
    <source>
        <dbReference type="ARBA" id="ARBA00022741"/>
    </source>
</evidence>
<dbReference type="FunFam" id="3.30.565.10:FF:000010">
    <property type="entry name" value="Sensor histidine kinase RcsC"/>
    <property type="match status" value="1"/>
</dbReference>
<dbReference type="Pfam" id="PF00072">
    <property type="entry name" value="Response_reg"/>
    <property type="match status" value="1"/>
</dbReference>
<sequence>MKYLASFRTTLKISRYLFRVLAIMLWSLGALLTTFYILNILHQKESDIRQDYNLNFDQAQGYIRHSADIMRDIKYMAENRLNGSVSSMDMFSGIFPGKNSPLEFVPLYPESSCSLNTTYRSSLNSLSGLIQYWKENFVAAYDLNRVFFIDGDTLCMAEFGGSGSGVANRADALKTLHERILKYRNAKNQDKDNNLYWISPSQQRPDVGYLYVLTPIYIGNKLEALLGIEQTIRLEDFVSAGSLPTGVTLLDENNQPILRLADDGRDANAPSSYPDEPAYFGYVDNYRDLIMKKALPPSSLSIVYSVPVKTVVERFRMLILNAVLLNMLSAIVLFSLAWLFERKMFLPAEDNAFRLEEHEQFNRKIVASAPVGICILRISDGTNILSNELAHNYINLLTHEDRDRITRIICEQQVNFVDVMTSNNNNLQISFVHSRYRNEDVAICVLVDVSARVKMEESLQEMAAAAEQASQSKSMFLATVSHELRTPLYGIIGNLDLLQTKALPQGVDRLVNAMNNSSGLLLKIISDILDFSKIESEQLKIEPREFSCLEVITHIAGNYLPLVVKKRLGLYCFIEQNVPERISGDPVRLQQVLSNLLNNAIKFTDTGCIILQVCTRGSYLEFSVRDTGVGIPEKEITRLFDPFFQVGSGVQRHFQGTGLGLAICEKLINMMDGDIAVESEPGLGSLFTIRIPLFNAQFPIPQPSDTWQGKTLWLAIRNQRLESYLMEVLGGYGATVLRHQGQDTAAGDVMLSDHPLMINTPLLAQIQFSIEHIGPSQETRPGYWMHSTSTPRETLALLNRLFGTRDESGNTLMQLPLPAKANRVDNGDIHLLVVDDHPINRRLLSDQLGSLGYQVVTANDGVDALDVLNRNTVDIVLTDVNMPNMDGYRLTQRLRQLHFTAPVIGVTANALAEEKQRCIEAGMDNCLSKPVTLETLEQTLGYYSQQVRRMRAESEDA</sequence>
<feature type="domain" description="Histidine kinase" evidence="10">
    <location>
        <begin position="479"/>
        <end position="695"/>
    </location>
</feature>
<dbReference type="PROSITE" id="PS50109">
    <property type="entry name" value="HIS_KIN"/>
    <property type="match status" value="1"/>
</dbReference>
<keyword evidence="5 8" id="KW-0418">Kinase</keyword>
<dbReference type="EC" id="2.7.13.3" evidence="8"/>
<keyword evidence="8" id="KW-0812">Transmembrane</keyword>
<evidence type="ECO:0000259" key="12">
    <source>
        <dbReference type="PROSITE" id="PS51426"/>
    </source>
</evidence>
<evidence type="ECO:0000259" key="11">
    <source>
        <dbReference type="PROSITE" id="PS50110"/>
    </source>
</evidence>
<dbReference type="GO" id="GO:0000155">
    <property type="term" value="F:phosphorelay sensor kinase activity"/>
    <property type="evidence" value="ECO:0007669"/>
    <property type="project" value="UniProtKB-UniRule"/>
</dbReference>
<dbReference type="InterPro" id="IPR019017">
    <property type="entry name" value="Sig_transdc_His_kin_a/b-loop_C"/>
</dbReference>
<evidence type="ECO:0000256" key="9">
    <source>
        <dbReference type="PROSITE-ProRule" id="PRU00169"/>
    </source>
</evidence>
<feature type="modified residue" description="Phosphohistidine; by autocatalysis" evidence="8">
    <location>
        <position position="482"/>
    </location>
</feature>
<dbReference type="InterPro" id="IPR003661">
    <property type="entry name" value="HisK_dim/P_dom"/>
</dbReference>
<evidence type="ECO:0000256" key="6">
    <source>
        <dbReference type="ARBA" id="ARBA00022840"/>
    </source>
</evidence>
<feature type="transmembrane region" description="Helical" evidence="8">
    <location>
        <begin position="20"/>
        <end position="41"/>
    </location>
</feature>
<gene>
    <name evidence="8 13" type="primary">rcsC</name>
    <name evidence="13" type="ORF">GHV41_19435</name>
</gene>
<dbReference type="InterPro" id="IPR001789">
    <property type="entry name" value="Sig_transdc_resp-reg_receiver"/>
</dbReference>
<dbReference type="CDD" id="cd16922">
    <property type="entry name" value="HATPase_EvgS-ArcB-TorS-like"/>
    <property type="match status" value="1"/>
</dbReference>
<dbReference type="InterPro" id="IPR004358">
    <property type="entry name" value="Sig_transdc_His_kin-like_C"/>
</dbReference>
<dbReference type="SMART" id="SM00387">
    <property type="entry name" value="HATPase_c"/>
    <property type="match status" value="1"/>
</dbReference>
<dbReference type="Gene3D" id="3.40.50.10970">
    <property type="match status" value="1"/>
</dbReference>
<accession>A0A5Q2VEN4</accession>
<keyword evidence="8" id="KW-1133">Transmembrane helix</keyword>
<organism evidence="13 14">
    <name type="scientific">Serratia proteamaculans</name>
    <dbReference type="NCBI Taxonomy" id="28151"/>
    <lineage>
        <taxon>Bacteria</taxon>
        <taxon>Pseudomonadati</taxon>
        <taxon>Pseudomonadota</taxon>
        <taxon>Gammaproteobacteria</taxon>
        <taxon>Enterobacterales</taxon>
        <taxon>Yersiniaceae</taxon>
        <taxon>Serratia</taxon>
    </lineage>
</organism>
<evidence type="ECO:0000313" key="13">
    <source>
        <dbReference type="EMBL" id="QGH62868.1"/>
    </source>
</evidence>
<dbReference type="SUPFAM" id="SSF55874">
    <property type="entry name" value="ATPase domain of HSP90 chaperone/DNA topoisomerase II/histidine kinase"/>
    <property type="match status" value="1"/>
</dbReference>
<keyword evidence="8" id="KW-1003">Cell membrane</keyword>
<reference evidence="13 14" key="1">
    <citation type="submission" date="2019-11" db="EMBL/GenBank/DDBJ databases">
        <title>The Phosphoenolpyruvate Phosphotransferase System Regulates Serratia proteamaculans 336X Biofilm Formation and Wheat Roots colonization.</title>
        <authorList>
            <person name="Liu F."/>
        </authorList>
    </citation>
    <scope>NUCLEOTIDE SEQUENCE [LARGE SCALE GENOMIC DNA]</scope>
    <source>
        <strain evidence="13 14">336X</strain>
    </source>
</reference>
<evidence type="ECO:0000256" key="5">
    <source>
        <dbReference type="ARBA" id="ARBA00022777"/>
    </source>
</evidence>
<dbReference type="HAMAP" id="MF_00979">
    <property type="entry name" value="RcsC"/>
    <property type="match status" value="1"/>
</dbReference>
<dbReference type="InterPro" id="IPR011006">
    <property type="entry name" value="CheY-like_superfamily"/>
</dbReference>
<comment type="similarity">
    <text evidence="8">Belongs to the RcsC family.</text>
</comment>
<dbReference type="InterPro" id="IPR038388">
    <property type="entry name" value="RcsC_C_sf"/>
</dbReference>
<feature type="modified residue" description="4-aspartylphosphate" evidence="8 9">
    <location>
        <position position="879"/>
    </location>
</feature>
<protein>
    <recommendedName>
        <fullName evidence="8">Sensor histidine kinase RcsC</fullName>
        <ecNumber evidence="8">2.7.13.3</ecNumber>
    </recommendedName>
</protein>
<dbReference type="Pfam" id="PF00512">
    <property type="entry name" value="HisKA"/>
    <property type="match status" value="1"/>
</dbReference>
<dbReference type="Gene3D" id="3.40.50.2300">
    <property type="match status" value="1"/>
</dbReference>
<evidence type="ECO:0000256" key="8">
    <source>
        <dbReference type="HAMAP-Rule" id="MF_00979"/>
    </source>
</evidence>
<dbReference type="SUPFAM" id="SSF47384">
    <property type="entry name" value="Homodimeric domain of signal transducing histidine kinase"/>
    <property type="match status" value="1"/>
</dbReference>
<feature type="domain" description="Response regulatory" evidence="11">
    <location>
        <begin position="830"/>
        <end position="944"/>
    </location>
</feature>
<dbReference type="InterPro" id="IPR036890">
    <property type="entry name" value="HATPase_C_sf"/>
</dbReference>
<evidence type="ECO:0000256" key="7">
    <source>
        <dbReference type="ARBA" id="ARBA00023012"/>
    </source>
</evidence>
<dbReference type="InterPro" id="IPR030856">
    <property type="entry name" value="RcsC"/>
</dbReference>
<dbReference type="SMART" id="SM00388">
    <property type="entry name" value="HisKA"/>
    <property type="match status" value="1"/>
</dbReference>
<comment type="subunit">
    <text evidence="8">Interacts with RcsD.</text>
</comment>
<keyword evidence="7 8" id="KW-0902">Two-component regulatory system</keyword>
<feature type="transmembrane region" description="Helical" evidence="8">
    <location>
        <begin position="318"/>
        <end position="340"/>
    </location>
</feature>
<comment type="catalytic activity">
    <reaction evidence="1 8">
        <text>ATP + protein L-histidine = ADP + protein N-phospho-L-histidine.</text>
        <dbReference type="EC" id="2.7.13.3"/>
    </reaction>
</comment>
<dbReference type="PROSITE" id="PS51426">
    <property type="entry name" value="ABL"/>
    <property type="match status" value="1"/>
</dbReference>
<name>A0A5Q2VEN4_SERPR</name>